<dbReference type="Pfam" id="PF00583">
    <property type="entry name" value="Acetyltransf_1"/>
    <property type="match status" value="1"/>
</dbReference>
<evidence type="ECO:0000259" key="1">
    <source>
        <dbReference type="PROSITE" id="PS51186"/>
    </source>
</evidence>
<feature type="domain" description="N-acetyltransferase" evidence="1">
    <location>
        <begin position="1"/>
        <end position="144"/>
    </location>
</feature>
<dbReference type="Proteomes" id="UP001355653">
    <property type="component" value="Unassembled WGS sequence"/>
</dbReference>
<evidence type="ECO:0000313" key="3">
    <source>
        <dbReference type="Proteomes" id="UP001355653"/>
    </source>
</evidence>
<dbReference type="CDD" id="cd04301">
    <property type="entry name" value="NAT_SF"/>
    <property type="match status" value="1"/>
</dbReference>
<protein>
    <submittedName>
        <fullName evidence="2">GNAT family N-acetyltransferase</fullName>
    </submittedName>
</protein>
<dbReference type="InterPro" id="IPR000182">
    <property type="entry name" value="GNAT_dom"/>
</dbReference>
<dbReference type="PROSITE" id="PS51186">
    <property type="entry name" value="GNAT"/>
    <property type="match status" value="1"/>
</dbReference>
<name>A0ABU6DBF3_9BACL</name>
<dbReference type="EMBL" id="JAROBY010000016">
    <property type="protein sequence ID" value="MEB4794222.1"/>
    <property type="molecule type" value="Genomic_DNA"/>
</dbReference>
<evidence type="ECO:0000313" key="2">
    <source>
        <dbReference type="EMBL" id="MEB4794222.1"/>
    </source>
</evidence>
<keyword evidence="3" id="KW-1185">Reference proteome</keyword>
<sequence>MMQESQFDQIYAIMEASFPEIERRTYAGAKELLSDPNYRLIPEVEDNKIIAFLAVWEFPMFRFVEHIAVDPGVRGSGLGGKLMTAYIAESLKPVLLEVEPPTTDIAERRVNFYTRLGFHLNDFHYMQPPLQIGMPDLPLKIMSYPQTLTEATFSVCKDILYTKVYKVARTY</sequence>
<organism evidence="2 3">
    <name type="scientific">Paenibacillus chondroitinus</name>
    <dbReference type="NCBI Taxonomy" id="59842"/>
    <lineage>
        <taxon>Bacteria</taxon>
        <taxon>Bacillati</taxon>
        <taxon>Bacillota</taxon>
        <taxon>Bacilli</taxon>
        <taxon>Bacillales</taxon>
        <taxon>Paenibacillaceae</taxon>
        <taxon>Paenibacillus</taxon>
    </lineage>
</organism>
<proteinExistence type="predicted"/>
<reference evidence="2 3" key="1">
    <citation type="submission" date="2023-03" db="EMBL/GenBank/DDBJ databases">
        <title>Bacillus Genome Sequencing.</title>
        <authorList>
            <person name="Dunlap C."/>
        </authorList>
    </citation>
    <scope>NUCLEOTIDE SEQUENCE [LARGE SCALE GENOMIC DNA]</scope>
    <source>
        <strain evidence="2 3">NRS-1351</strain>
    </source>
</reference>
<comment type="caution">
    <text evidence="2">The sequence shown here is derived from an EMBL/GenBank/DDBJ whole genome shotgun (WGS) entry which is preliminary data.</text>
</comment>
<accession>A0ABU6DBF3</accession>
<dbReference type="Gene3D" id="3.40.630.30">
    <property type="match status" value="1"/>
</dbReference>
<dbReference type="InterPro" id="IPR016181">
    <property type="entry name" value="Acyl_CoA_acyltransferase"/>
</dbReference>
<dbReference type="SUPFAM" id="SSF55729">
    <property type="entry name" value="Acyl-CoA N-acyltransferases (Nat)"/>
    <property type="match status" value="1"/>
</dbReference>
<gene>
    <name evidence="2" type="ORF">P5G65_09975</name>
</gene>